<organism evidence="5 6">
    <name type="scientific">Ancylobacter novellus (strain ATCC 8093 / DSM 506 / JCM 20403 / CCM 1077 / IAM 12100 / NBRC 12443 / NCIMB 10456)</name>
    <name type="common">Starkeya novella</name>
    <dbReference type="NCBI Taxonomy" id="639283"/>
    <lineage>
        <taxon>Bacteria</taxon>
        <taxon>Pseudomonadati</taxon>
        <taxon>Pseudomonadota</taxon>
        <taxon>Alphaproteobacteria</taxon>
        <taxon>Hyphomicrobiales</taxon>
        <taxon>Xanthobacteraceae</taxon>
        <taxon>Ancylobacter</taxon>
    </lineage>
</organism>
<name>D7A845_ANCN5</name>
<dbReference type="EMBL" id="CP002026">
    <property type="protein sequence ID" value="ADH90503.1"/>
    <property type="molecule type" value="Genomic_DNA"/>
</dbReference>
<reference evidence="5 6" key="1">
    <citation type="journal article" date="2012" name="Stand. Genomic Sci.">
        <title>Complete genome sequence of the facultatively chemolithoautotrophic and methylotrophic alpha Proteobacterium Starkeya novella type strain (ATCC 8093(T)).</title>
        <authorList>
            <person name="Kappler U."/>
            <person name="Davenport K."/>
            <person name="Beatson S."/>
            <person name="Lucas S."/>
            <person name="Lapidus A."/>
            <person name="Copeland A."/>
            <person name="Berry K.W."/>
            <person name="Glavina Del Rio T."/>
            <person name="Hammon N."/>
            <person name="Dalin E."/>
            <person name="Tice H."/>
            <person name="Pitluck S."/>
            <person name="Richardson P."/>
            <person name="Bruce D."/>
            <person name="Goodwin L.A."/>
            <person name="Han C."/>
            <person name="Tapia R."/>
            <person name="Detter J.C."/>
            <person name="Chang Y.J."/>
            <person name="Jeffries C.D."/>
            <person name="Land M."/>
            <person name="Hauser L."/>
            <person name="Kyrpides N.C."/>
            <person name="Goker M."/>
            <person name="Ivanova N."/>
            <person name="Klenk H.P."/>
            <person name="Woyke T."/>
        </authorList>
    </citation>
    <scope>NUCLEOTIDE SEQUENCE [LARGE SCALE GENOMIC DNA]</scope>
    <source>
        <strain evidence="6">ATCC 8093 / DSM 506 / JCM 20403 / CCM 1077 / IAM 12100 / NBRC 12443 / NCIMB 10456</strain>
    </source>
</reference>
<dbReference type="InterPro" id="IPR009057">
    <property type="entry name" value="Homeodomain-like_sf"/>
</dbReference>
<dbReference type="PRINTS" id="PR00032">
    <property type="entry name" value="HTHARAC"/>
</dbReference>
<dbReference type="HOGENOM" id="CLU_000445_81_5_5"/>
<dbReference type="PROSITE" id="PS01124">
    <property type="entry name" value="HTH_ARAC_FAMILY_2"/>
    <property type="match status" value="1"/>
</dbReference>
<dbReference type="PANTHER" id="PTHR46796">
    <property type="entry name" value="HTH-TYPE TRANSCRIPTIONAL ACTIVATOR RHAS-RELATED"/>
    <property type="match status" value="1"/>
</dbReference>
<keyword evidence="6" id="KW-1185">Reference proteome</keyword>
<dbReference type="Proteomes" id="UP000006633">
    <property type="component" value="Chromosome"/>
</dbReference>
<dbReference type="InterPro" id="IPR020449">
    <property type="entry name" value="Tscrpt_reg_AraC-type_HTH"/>
</dbReference>
<dbReference type="InterPro" id="IPR050204">
    <property type="entry name" value="AraC_XylS_family_regulators"/>
</dbReference>
<dbReference type="Gene3D" id="1.10.10.60">
    <property type="entry name" value="Homeodomain-like"/>
    <property type="match status" value="2"/>
</dbReference>
<dbReference type="AlphaFoldDB" id="D7A845"/>
<dbReference type="PROSITE" id="PS00041">
    <property type="entry name" value="HTH_ARAC_FAMILY_1"/>
    <property type="match status" value="1"/>
</dbReference>
<evidence type="ECO:0000256" key="3">
    <source>
        <dbReference type="ARBA" id="ARBA00023163"/>
    </source>
</evidence>
<proteinExistence type="predicted"/>
<accession>D7A845</accession>
<dbReference type="SUPFAM" id="SSF46689">
    <property type="entry name" value="Homeodomain-like"/>
    <property type="match status" value="2"/>
</dbReference>
<dbReference type="InterPro" id="IPR018060">
    <property type="entry name" value="HTH_AraC"/>
</dbReference>
<evidence type="ECO:0000259" key="4">
    <source>
        <dbReference type="PROSITE" id="PS01124"/>
    </source>
</evidence>
<dbReference type="PANTHER" id="PTHR46796:SF6">
    <property type="entry name" value="ARAC SUBFAMILY"/>
    <property type="match status" value="1"/>
</dbReference>
<evidence type="ECO:0000256" key="2">
    <source>
        <dbReference type="ARBA" id="ARBA00023125"/>
    </source>
</evidence>
<keyword evidence="2" id="KW-0238">DNA-binding</keyword>
<dbReference type="SMART" id="SM00342">
    <property type="entry name" value="HTH_ARAC"/>
    <property type="match status" value="1"/>
</dbReference>
<dbReference type="InterPro" id="IPR018062">
    <property type="entry name" value="HTH_AraC-typ_CS"/>
</dbReference>
<protein>
    <submittedName>
        <fullName evidence="5">Transcriptional regulator, AraC family</fullName>
    </submittedName>
</protein>
<gene>
    <name evidence="5" type="ordered locus">Snov_3228</name>
</gene>
<dbReference type="STRING" id="639283.Snov_3228"/>
<keyword evidence="3" id="KW-0804">Transcription</keyword>
<evidence type="ECO:0000256" key="1">
    <source>
        <dbReference type="ARBA" id="ARBA00023015"/>
    </source>
</evidence>
<keyword evidence="1" id="KW-0805">Transcription regulation</keyword>
<dbReference type="GO" id="GO:0003700">
    <property type="term" value="F:DNA-binding transcription factor activity"/>
    <property type="evidence" value="ECO:0007669"/>
    <property type="project" value="InterPro"/>
</dbReference>
<dbReference type="GO" id="GO:0043565">
    <property type="term" value="F:sequence-specific DNA binding"/>
    <property type="evidence" value="ECO:0007669"/>
    <property type="project" value="InterPro"/>
</dbReference>
<sequence length="176" mass="19924">MMTMQYAPASYDDPATARLLGLLSNDALVSDPSSRALLEHAVDLLCAHLVRGYVSPLGQTRITAPRRGLADWQVRKVTAHMREHLERSVTLKEMADLLKLSRHHFCTAFRMATGYTPYEWLTHQRVARAKDLLADLETSVTEIALSVGYENPSAFTASFRRTVGITPTEYRRRLHR</sequence>
<dbReference type="eggNOG" id="COG2207">
    <property type="taxonomic scope" value="Bacteria"/>
</dbReference>
<feature type="domain" description="HTH araC/xylS-type" evidence="4">
    <location>
        <begin position="75"/>
        <end position="173"/>
    </location>
</feature>
<dbReference type="KEGG" id="sno:Snov_3228"/>
<evidence type="ECO:0000313" key="5">
    <source>
        <dbReference type="EMBL" id="ADH90503.1"/>
    </source>
</evidence>
<evidence type="ECO:0000313" key="6">
    <source>
        <dbReference type="Proteomes" id="UP000006633"/>
    </source>
</evidence>
<dbReference type="Pfam" id="PF12833">
    <property type="entry name" value="HTH_18"/>
    <property type="match status" value="1"/>
</dbReference>